<dbReference type="PANTHER" id="PTHR38133:SF1">
    <property type="entry name" value="SLR1429 PROTEIN"/>
    <property type="match status" value="1"/>
</dbReference>
<protein>
    <recommendedName>
        <fullName evidence="2">SWIM-type domain-containing protein</fullName>
    </recommendedName>
</protein>
<evidence type="ECO:0000313" key="3">
    <source>
        <dbReference type="EMBL" id="KAA1428105.1"/>
    </source>
</evidence>
<comment type="caution">
    <text evidence="3">The sequence shown here is derived from an EMBL/GenBank/DDBJ whole genome shotgun (WGS) entry which is preliminary data.</text>
</comment>
<reference evidence="3 4" key="2">
    <citation type="submission" date="2019-09" db="EMBL/GenBank/DDBJ databases">
        <authorList>
            <person name="Jin C."/>
        </authorList>
    </citation>
    <scope>NUCLEOTIDE SEQUENCE [LARGE SCALE GENOMIC DNA]</scope>
    <source>
        <strain evidence="3 4">BN140041</strain>
    </source>
</reference>
<dbReference type="GO" id="GO:0008270">
    <property type="term" value="F:zinc ion binding"/>
    <property type="evidence" value="ECO:0007669"/>
    <property type="project" value="UniProtKB-KW"/>
</dbReference>
<dbReference type="EMBL" id="VUJW01000003">
    <property type="protein sequence ID" value="KAA1428105.1"/>
    <property type="molecule type" value="Genomic_DNA"/>
</dbReference>
<accession>A0A5B1M4G2</accession>
<evidence type="ECO:0000259" key="2">
    <source>
        <dbReference type="PROSITE" id="PS50966"/>
    </source>
</evidence>
<keyword evidence="1" id="KW-0862">Zinc</keyword>
<evidence type="ECO:0000313" key="4">
    <source>
        <dbReference type="Proteomes" id="UP000324351"/>
    </source>
</evidence>
<sequence length="219" mass="23464">MVAPRTGIRSWWGKAWHRAVEEAAYVDSDLRAGRHIARRGEVGGISIAPGSLLAAVREGDDAWTVEVKVPVLTDDERRTLVDVVAAEAGRVAALLAGELAHDLVEHAEETGVELLPYGGELAASCTCDAYLDPCRHALAVLIQTGWLVDADPLVLFAVRGLDRESLLATLHERSGLVDQRAGHVTDLADDVEVAADAVVRAQRLVELMEAGEELPDGLL</sequence>
<keyword evidence="1" id="KW-0479">Metal-binding</keyword>
<name>A0A5B1M4G2_9ACTN</name>
<dbReference type="InterPro" id="IPR007527">
    <property type="entry name" value="Znf_SWIM"/>
</dbReference>
<evidence type="ECO:0000256" key="1">
    <source>
        <dbReference type="PROSITE-ProRule" id="PRU00325"/>
    </source>
</evidence>
<dbReference type="PANTHER" id="PTHR38133">
    <property type="entry name" value="SLR1429 PROTEIN"/>
    <property type="match status" value="1"/>
</dbReference>
<dbReference type="Pfam" id="PF04434">
    <property type="entry name" value="SWIM"/>
    <property type="match status" value="1"/>
</dbReference>
<dbReference type="PROSITE" id="PS50966">
    <property type="entry name" value="ZF_SWIM"/>
    <property type="match status" value="1"/>
</dbReference>
<dbReference type="Proteomes" id="UP000324351">
    <property type="component" value="Unassembled WGS sequence"/>
</dbReference>
<feature type="domain" description="SWIM-type" evidence="2">
    <location>
        <begin position="110"/>
        <end position="145"/>
    </location>
</feature>
<keyword evidence="4" id="KW-1185">Reference proteome</keyword>
<gene>
    <name evidence="3" type="ORF">F0U47_10970</name>
</gene>
<proteinExistence type="predicted"/>
<reference evidence="3 4" key="1">
    <citation type="submission" date="2019-09" db="EMBL/GenBank/DDBJ databases">
        <title>Nocardioides panacisoli sp. nov., isolated from the soil of a ginseng field.</title>
        <authorList>
            <person name="Cho C."/>
        </authorList>
    </citation>
    <scope>NUCLEOTIDE SEQUENCE [LARGE SCALE GENOMIC DNA]</scope>
    <source>
        <strain evidence="3 4">BN140041</strain>
    </source>
</reference>
<organism evidence="3 4">
    <name type="scientific">Nocardioides antri</name>
    <dbReference type="NCBI Taxonomy" id="2607659"/>
    <lineage>
        <taxon>Bacteria</taxon>
        <taxon>Bacillati</taxon>
        <taxon>Actinomycetota</taxon>
        <taxon>Actinomycetes</taxon>
        <taxon>Propionibacteriales</taxon>
        <taxon>Nocardioidaceae</taxon>
        <taxon>Nocardioides</taxon>
    </lineage>
</organism>
<dbReference type="AlphaFoldDB" id="A0A5B1M4G2"/>
<keyword evidence="1" id="KW-0863">Zinc-finger</keyword>